<dbReference type="EMBL" id="CP000629">
    <property type="protein sequence ID" value="ACM30783.1"/>
    <property type="molecule type" value="Genomic_DNA"/>
</dbReference>
<feature type="transmembrane region" description="Helical" evidence="7">
    <location>
        <begin position="101"/>
        <end position="127"/>
    </location>
</feature>
<organism evidence="9 10">
    <name type="scientific">Rhizobium rhizogenes (strain K84 / ATCC BAA-868)</name>
    <name type="common">Agrobacterium radiobacter</name>
    <dbReference type="NCBI Taxonomy" id="311403"/>
    <lineage>
        <taxon>Bacteria</taxon>
        <taxon>Pseudomonadati</taxon>
        <taxon>Pseudomonadota</taxon>
        <taxon>Alphaproteobacteria</taxon>
        <taxon>Hyphomicrobiales</taxon>
        <taxon>Rhizobiaceae</taxon>
        <taxon>Rhizobium/Agrobacterium group</taxon>
        <taxon>Rhizobium</taxon>
    </lineage>
</organism>
<feature type="domain" description="ABC transmembrane type-1" evidence="8">
    <location>
        <begin position="102"/>
        <end position="313"/>
    </location>
</feature>
<evidence type="ECO:0000256" key="4">
    <source>
        <dbReference type="ARBA" id="ARBA00022692"/>
    </source>
</evidence>
<dbReference type="Gene3D" id="1.10.3720.10">
    <property type="entry name" value="MetI-like"/>
    <property type="match status" value="1"/>
</dbReference>
<comment type="similarity">
    <text evidence="7">Belongs to the binding-protein-dependent transport system permease family.</text>
</comment>
<protein>
    <submittedName>
        <fullName evidence="9">Sugar ABC transporter</fullName>
    </submittedName>
</protein>
<keyword evidence="3" id="KW-1003">Cell membrane</keyword>
<evidence type="ECO:0000259" key="8">
    <source>
        <dbReference type="PROSITE" id="PS50928"/>
    </source>
</evidence>
<evidence type="ECO:0000256" key="1">
    <source>
        <dbReference type="ARBA" id="ARBA00004651"/>
    </source>
</evidence>
<evidence type="ECO:0000256" key="6">
    <source>
        <dbReference type="ARBA" id="ARBA00023136"/>
    </source>
</evidence>
<feature type="transmembrane region" description="Helical" evidence="7">
    <location>
        <begin position="47"/>
        <end position="69"/>
    </location>
</feature>
<feature type="transmembrane region" description="Helical" evidence="7">
    <location>
        <begin position="234"/>
        <end position="259"/>
    </location>
</feature>
<dbReference type="PANTHER" id="PTHR30193">
    <property type="entry name" value="ABC TRANSPORTER PERMEASE PROTEIN"/>
    <property type="match status" value="1"/>
</dbReference>
<reference evidence="9 10" key="1">
    <citation type="journal article" date="2009" name="J. Bacteriol.">
        <title>Genome sequences of three Agrobacterium biovars help elucidate the evolution of multichromosome genomes in bacteria.</title>
        <authorList>
            <person name="Slater S.C."/>
            <person name="Goldman B.S."/>
            <person name="Goodner B."/>
            <person name="Setubal J.C."/>
            <person name="Farrand S.K."/>
            <person name="Nester E.W."/>
            <person name="Burr T.J."/>
            <person name="Banta L."/>
            <person name="Dickerman A.W."/>
            <person name="Paulsen I."/>
            <person name="Otten L."/>
            <person name="Suen G."/>
            <person name="Welch R."/>
            <person name="Almeida N.F."/>
            <person name="Arnold F."/>
            <person name="Burton O.T."/>
            <person name="Du Z."/>
            <person name="Ewing A."/>
            <person name="Godsy E."/>
            <person name="Heisel S."/>
            <person name="Houmiel K.L."/>
            <person name="Jhaveri J."/>
            <person name="Lu J."/>
            <person name="Miller N.M."/>
            <person name="Norton S."/>
            <person name="Chen Q."/>
            <person name="Phoolcharoen W."/>
            <person name="Ohlin V."/>
            <person name="Ondrusek D."/>
            <person name="Pride N."/>
            <person name="Stricklin S.L."/>
            <person name="Sun J."/>
            <person name="Wheeler C."/>
            <person name="Wilson L."/>
            <person name="Zhu H."/>
            <person name="Wood D.W."/>
        </authorList>
    </citation>
    <scope>NUCLEOTIDE SEQUENCE [LARGE SCALE GENOMIC DNA]</scope>
    <source>
        <strain evidence="10">K84 / ATCC BAA-868</strain>
    </source>
</reference>
<dbReference type="SUPFAM" id="SSF161098">
    <property type="entry name" value="MetI-like"/>
    <property type="match status" value="1"/>
</dbReference>
<dbReference type="GO" id="GO:0005886">
    <property type="term" value="C:plasma membrane"/>
    <property type="evidence" value="ECO:0007669"/>
    <property type="project" value="UniProtKB-SubCell"/>
</dbReference>
<dbReference type="KEGG" id="ara:Arad_9825"/>
<evidence type="ECO:0000313" key="10">
    <source>
        <dbReference type="Proteomes" id="UP000001600"/>
    </source>
</evidence>
<dbReference type="Proteomes" id="UP000001600">
    <property type="component" value="Chromosome 2"/>
</dbReference>
<dbReference type="GO" id="GO:0055085">
    <property type="term" value="P:transmembrane transport"/>
    <property type="evidence" value="ECO:0007669"/>
    <property type="project" value="InterPro"/>
</dbReference>
<dbReference type="InterPro" id="IPR035906">
    <property type="entry name" value="MetI-like_sf"/>
</dbReference>
<evidence type="ECO:0000256" key="2">
    <source>
        <dbReference type="ARBA" id="ARBA00022448"/>
    </source>
</evidence>
<dbReference type="InterPro" id="IPR000515">
    <property type="entry name" value="MetI-like"/>
</dbReference>
<keyword evidence="4 7" id="KW-0812">Transmembrane</keyword>
<comment type="subcellular location">
    <subcellularLocation>
        <location evidence="1 7">Cell membrane</location>
        <topology evidence="1 7">Multi-pass membrane protein</topology>
    </subcellularLocation>
</comment>
<accession>B9JLP7</accession>
<feature type="transmembrane region" description="Helical" evidence="7">
    <location>
        <begin position="139"/>
        <end position="159"/>
    </location>
</feature>
<dbReference type="PROSITE" id="PS50928">
    <property type="entry name" value="ABC_TM1"/>
    <property type="match status" value="1"/>
</dbReference>
<evidence type="ECO:0000256" key="3">
    <source>
        <dbReference type="ARBA" id="ARBA00022475"/>
    </source>
</evidence>
<proteinExistence type="inferred from homology"/>
<name>B9JLP7_RHIR8</name>
<dbReference type="Pfam" id="PF00528">
    <property type="entry name" value="BPD_transp_1"/>
    <property type="match status" value="1"/>
</dbReference>
<feature type="transmembrane region" description="Helical" evidence="7">
    <location>
        <begin position="189"/>
        <end position="213"/>
    </location>
</feature>
<evidence type="ECO:0000313" key="9">
    <source>
        <dbReference type="EMBL" id="ACM30783.1"/>
    </source>
</evidence>
<sequence length="325" mass="35931">MPTSLHETKSCRQVFAAPASLPGQFRNWLRYRRTGQAMFKKNLAAKLTLVPSAVVIAVCFYGTILWTFYISLTHSTMLPNYKFYGFSQYATLLSMPRWHTAFANMLIFGSLFIAGSLIIGTTLAALLDRNVKAEGLFRVFFLYPLSMSFVVTGLAWQWLLNPTTGVEALVRGFGWESFQFNWLASPEKAIYAVSIAAIWQSSGLVMAIMLAGLRGVDSDIWRAAKIDGIPVWRSYISIVLPMLRPLILTCVILLATAVVKSYDLVVAMTGGGPGISTDVPGKFVVDLLFQRANISTAAAAAILMLLSVICALSPYVYIELKRQKR</sequence>
<dbReference type="InterPro" id="IPR051393">
    <property type="entry name" value="ABC_transporter_permease"/>
</dbReference>
<dbReference type="eggNOG" id="COG1175">
    <property type="taxonomic scope" value="Bacteria"/>
</dbReference>
<dbReference type="CDD" id="cd06261">
    <property type="entry name" value="TM_PBP2"/>
    <property type="match status" value="1"/>
</dbReference>
<dbReference type="AlphaFoldDB" id="B9JLP7"/>
<keyword evidence="5 7" id="KW-1133">Transmembrane helix</keyword>
<feature type="transmembrane region" description="Helical" evidence="7">
    <location>
        <begin position="297"/>
        <end position="318"/>
    </location>
</feature>
<gene>
    <name evidence="9" type="ordered locus">Arad_9825</name>
</gene>
<evidence type="ECO:0000256" key="5">
    <source>
        <dbReference type="ARBA" id="ARBA00022989"/>
    </source>
</evidence>
<dbReference type="STRING" id="311403.Arad_9825"/>
<dbReference type="PANTHER" id="PTHR30193:SF42">
    <property type="entry name" value="ABC TRANSPORTER PERMEASE PROTEIN"/>
    <property type="match status" value="1"/>
</dbReference>
<keyword evidence="2 7" id="KW-0813">Transport</keyword>
<dbReference type="HOGENOM" id="CLU_016047_0_0_5"/>
<evidence type="ECO:0000256" key="7">
    <source>
        <dbReference type="RuleBase" id="RU363032"/>
    </source>
</evidence>
<keyword evidence="6 7" id="KW-0472">Membrane</keyword>